<dbReference type="AlphaFoldDB" id="A0A5C7VRH5"/>
<sequence length="68" mass="7571">MDTKKLIDEAVALSVEERALVVDSLLRSLNQPESGMDDKWILVARKRLTEMRSGSVEAIPGGKVFEKI</sequence>
<proteinExistence type="predicted"/>
<protein>
    <submittedName>
        <fullName evidence="1">Addiction module protein</fullName>
    </submittedName>
</protein>
<evidence type="ECO:0000313" key="1">
    <source>
        <dbReference type="EMBL" id="TXI28177.1"/>
    </source>
</evidence>
<comment type="caution">
    <text evidence="1">The sequence shown here is derived from an EMBL/GenBank/DDBJ whole genome shotgun (WGS) entry which is preliminary data.</text>
</comment>
<reference evidence="1 2" key="1">
    <citation type="submission" date="2018-09" db="EMBL/GenBank/DDBJ databases">
        <title>Metagenome Assembled Genomes from an Advanced Water Purification Facility.</title>
        <authorList>
            <person name="Stamps B.W."/>
            <person name="Spear J.R."/>
        </authorList>
    </citation>
    <scope>NUCLEOTIDE SEQUENCE [LARGE SCALE GENOMIC DNA]</scope>
    <source>
        <strain evidence="1">Bin_54_1</strain>
    </source>
</reference>
<dbReference type="Proteomes" id="UP000321055">
    <property type="component" value="Unassembled WGS sequence"/>
</dbReference>
<dbReference type="EMBL" id="SSFX01000057">
    <property type="protein sequence ID" value="TXI28177.1"/>
    <property type="molecule type" value="Genomic_DNA"/>
</dbReference>
<dbReference type="Pfam" id="PF09720">
    <property type="entry name" value="Unstab_antitox"/>
    <property type="match status" value="1"/>
</dbReference>
<organism evidence="1 2">
    <name type="scientific">Nitrosomonas oligotropha</name>
    <dbReference type="NCBI Taxonomy" id="42354"/>
    <lineage>
        <taxon>Bacteria</taxon>
        <taxon>Pseudomonadati</taxon>
        <taxon>Pseudomonadota</taxon>
        <taxon>Betaproteobacteria</taxon>
        <taxon>Nitrosomonadales</taxon>
        <taxon>Nitrosomonadaceae</taxon>
        <taxon>Nitrosomonas</taxon>
    </lineage>
</organism>
<gene>
    <name evidence="1" type="ORF">E6Q60_07975</name>
</gene>
<name>A0A5C7VRH5_9PROT</name>
<accession>A0A5C7VRH5</accession>
<dbReference type="InterPro" id="IPR013406">
    <property type="entry name" value="CHP02574_addiction_mod"/>
</dbReference>
<evidence type="ECO:0000313" key="2">
    <source>
        <dbReference type="Proteomes" id="UP000321055"/>
    </source>
</evidence>